<name>A0ABN7XP66_GIGMA</name>
<dbReference type="Proteomes" id="UP000789901">
    <property type="component" value="Unassembled WGS sequence"/>
</dbReference>
<organism evidence="1 2">
    <name type="scientific">Gigaspora margarita</name>
    <dbReference type="NCBI Taxonomy" id="4874"/>
    <lineage>
        <taxon>Eukaryota</taxon>
        <taxon>Fungi</taxon>
        <taxon>Fungi incertae sedis</taxon>
        <taxon>Mucoromycota</taxon>
        <taxon>Glomeromycotina</taxon>
        <taxon>Glomeromycetes</taxon>
        <taxon>Diversisporales</taxon>
        <taxon>Gigasporaceae</taxon>
        <taxon>Gigaspora</taxon>
    </lineage>
</organism>
<reference evidence="1 2" key="1">
    <citation type="submission" date="2021-06" db="EMBL/GenBank/DDBJ databases">
        <authorList>
            <person name="Kallberg Y."/>
            <person name="Tangrot J."/>
            <person name="Rosling A."/>
        </authorList>
    </citation>
    <scope>NUCLEOTIDE SEQUENCE [LARGE SCALE GENOMIC DNA]</scope>
    <source>
        <strain evidence="1 2">120-4 pot B 10/14</strain>
    </source>
</reference>
<evidence type="ECO:0000313" key="1">
    <source>
        <dbReference type="EMBL" id="CAG8857133.1"/>
    </source>
</evidence>
<proteinExistence type="predicted"/>
<accession>A0ABN7XP66</accession>
<comment type="caution">
    <text evidence="1">The sequence shown here is derived from an EMBL/GenBank/DDBJ whole genome shotgun (WGS) entry which is preliminary data.</text>
</comment>
<protein>
    <submittedName>
        <fullName evidence="1">38155_t:CDS:1</fullName>
    </submittedName>
</protein>
<evidence type="ECO:0000313" key="2">
    <source>
        <dbReference type="Proteomes" id="UP000789901"/>
    </source>
</evidence>
<keyword evidence="2" id="KW-1185">Reference proteome</keyword>
<sequence>YWSSSTETLIDDHLNSNQSSSSKSCPELSVSRCSEDLETTESLDSSLASEQYNMPIQQETSSVSAICSVNRPSANKIINSLVPNSQVVQDNQNRLVLQQNPHCQTNAERQLNPNMEELGHRDDIVLPQQSQSFFLLVNGTNNGIQRNKKYIYWALT</sequence>
<feature type="non-terminal residue" evidence="1">
    <location>
        <position position="156"/>
    </location>
</feature>
<dbReference type="EMBL" id="CAJVQB010167595">
    <property type="protein sequence ID" value="CAG8857133.1"/>
    <property type="molecule type" value="Genomic_DNA"/>
</dbReference>
<gene>
    <name evidence="1" type="ORF">GMARGA_LOCUS45954</name>
</gene>
<feature type="non-terminal residue" evidence="1">
    <location>
        <position position="1"/>
    </location>
</feature>